<sequence length="104" mass="11782">MGKVVPIAENEGDDVYTRAMGALESHYSRKTSIVVERHRFFSRVQAPNESVDQFVCVEEAVAIAKHIEDTSRYVEELGKKDDGDTFVQVVDKDRCSKEYVKGQL</sequence>
<accession>A0AAV7U6Q0</accession>
<gene>
    <name evidence="1" type="ORF">NDU88_000573</name>
</gene>
<organism evidence="1 2">
    <name type="scientific">Pleurodeles waltl</name>
    <name type="common">Iberian ribbed newt</name>
    <dbReference type="NCBI Taxonomy" id="8319"/>
    <lineage>
        <taxon>Eukaryota</taxon>
        <taxon>Metazoa</taxon>
        <taxon>Chordata</taxon>
        <taxon>Craniata</taxon>
        <taxon>Vertebrata</taxon>
        <taxon>Euteleostomi</taxon>
        <taxon>Amphibia</taxon>
        <taxon>Batrachia</taxon>
        <taxon>Caudata</taxon>
        <taxon>Salamandroidea</taxon>
        <taxon>Salamandridae</taxon>
        <taxon>Pleurodelinae</taxon>
        <taxon>Pleurodeles</taxon>
    </lineage>
</organism>
<reference evidence="1" key="1">
    <citation type="journal article" date="2022" name="bioRxiv">
        <title>Sequencing and chromosome-scale assembly of the giantPleurodeles waltlgenome.</title>
        <authorList>
            <person name="Brown T."/>
            <person name="Elewa A."/>
            <person name="Iarovenko S."/>
            <person name="Subramanian E."/>
            <person name="Araus A.J."/>
            <person name="Petzold A."/>
            <person name="Susuki M."/>
            <person name="Suzuki K.-i.T."/>
            <person name="Hayashi T."/>
            <person name="Toyoda A."/>
            <person name="Oliveira C."/>
            <person name="Osipova E."/>
            <person name="Leigh N.D."/>
            <person name="Simon A."/>
            <person name="Yun M.H."/>
        </authorList>
    </citation>
    <scope>NUCLEOTIDE SEQUENCE</scope>
    <source>
        <strain evidence="1">20211129_DDA</strain>
        <tissue evidence="1">Liver</tissue>
    </source>
</reference>
<proteinExistence type="predicted"/>
<evidence type="ECO:0000313" key="1">
    <source>
        <dbReference type="EMBL" id="KAJ1183759.1"/>
    </source>
</evidence>
<evidence type="ECO:0000313" key="2">
    <source>
        <dbReference type="Proteomes" id="UP001066276"/>
    </source>
</evidence>
<keyword evidence="2" id="KW-1185">Reference proteome</keyword>
<dbReference type="AlphaFoldDB" id="A0AAV7U6Q0"/>
<dbReference type="EMBL" id="JANPWB010000005">
    <property type="protein sequence ID" value="KAJ1183759.1"/>
    <property type="molecule type" value="Genomic_DNA"/>
</dbReference>
<protein>
    <submittedName>
        <fullName evidence="1">Uncharacterized protein</fullName>
    </submittedName>
</protein>
<dbReference type="Proteomes" id="UP001066276">
    <property type="component" value="Chromosome 3_1"/>
</dbReference>
<comment type="caution">
    <text evidence="1">The sequence shown here is derived from an EMBL/GenBank/DDBJ whole genome shotgun (WGS) entry which is preliminary data.</text>
</comment>
<name>A0AAV7U6Q0_PLEWA</name>